<feature type="region of interest" description="Disordered" evidence="1">
    <location>
        <begin position="1"/>
        <end position="65"/>
    </location>
</feature>
<accession>A0A183VA43</accession>
<dbReference type="Proteomes" id="UP000050794">
    <property type="component" value="Unassembled WGS sequence"/>
</dbReference>
<feature type="compositionally biased region" description="Low complexity" evidence="1">
    <location>
        <begin position="117"/>
        <end position="127"/>
    </location>
</feature>
<feature type="compositionally biased region" description="Polar residues" evidence="1">
    <location>
        <begin position="177"/>
        <end position="205"/>
    </location>
</feature>
<feature type="region of interest" description="Disordered" evidence="1">
    <location>
        <begin position="117"/>
        <end position="205"/>
    </location>
</feature>
<keyword evidence="3" id="KW-1185">Reference proteome</keyword>
<name>A0A183VA43_TOXCA</name>
<dbReference type="WBParaSite" id="TCNE_0001761401-mRNA-1">
    <property type="protein sequence ID" value="TCNE_0001761401-mRNA-1"/>
    <property type="gene ID" value="TCNE_0001761401"/>
</dbReference>
<evidence type="ECO:0000313" key="4">
    <source>
        <dbReference type="WBParaSite" id="TCNE_0001761401-mRNA-1"/>
    </source>
</evidence>
<proteinExistence type="predicted"/>
<evidence type="ECO:0000256" key="1">
    <source>
        <dbReference type="SAM" id="MobiDB-lite"/>
    </source>
</evidence>
<sequence length="232" mass="25260">MEPAYGNVRHIRTQPDPGGLHPQQQQQQQTLQGGSAATLDAQQRSQNAEGGVKVRPRPQVPPKPQMDAVRYSMANVQESCDWELDTLLNELSALESQLNSTAGSDQLLLGLPTLPVSSSKSNSANLSQRNSTLSAATTQHAHIDSHNKRFGPLNEEYMRPVASSSDCPSPDRDSAFGDSSSTESRNRCRNSAISSSDSCRGSLNTPSPTQQVNMFFLRLLLGKFIGAHKRLF</sequence>
<reference evidence="2 3" key="2">
    <citation type="submission" date="2018-11" db="EMBL/GenBank/DDBJ databases">
        <authorList>
            <consortium name="Pathogen Informatics"/>
        </authorList>
    </citation>
    <scope>NUCLEOTIDE SEQUENCE [LARGE SCALE GENOMIC DNA]</scope>
</reference>
<gene>
    <name evidence="2" type="ORF">TCNE_LOCUS17613</name>
</gene>
<feature type="compositionally biased region" description="Polar residues" evidence="1">
    <location>
        <begin position="128"/>
        <end position="140"/>
    </location>
</feature>
<protein>
    <submittedName>
        <fullName evidence="2 4">Uncharacterized protein</fullName>
    </submittedName>
</protein>
<evidence type="ECO:0000313" key="3">
    <source>
        <dbReference type="Proteomes" id="UP000050794"/>
    </source>
</evidence>
<reference evidence="4" key="1">
    <citation type="submission" date="2016-06" db="UniProtKB">
        <authorList>
            <consortium name="WormBaseParasite"/>
        </authorList>
    </citation>
    <scope>IDENTIFICATION</scope>
</reference>
<dbReference type="AlphaFoldDB" id="A0A183VA43"/>
<evidence type="ECO:0000313" key="2">
    <source>
        <dbReference type="EMBL" id="VDM48934.1"/>
    </source>
</evidence>
<organism evidence="3 4">
    <name type="scientific">Toxocara canis</name>
    <name type="common">Canine roundworm</name>
    <dbReference type="NCBI Taxonomy" id="6265"/>
    <lineage>
        <taxon>Eukaryota</taxon>
        <taxon>Metazoa</taxon>
        <taxon>Ecdysozoa</taxon>
        <taxon>Nematoda</taxon>
        <taxon>Chromadorea</taxon>
        <taxon>Rhabditida</taxon>
        <taxon>Spirurina</taxon>
        <taxon>Ascaridomorpha</taxon>
        <taxon>Ascaridoidea</taxon>
        <taxon>Toxocaridae</taxon>
        <taxon>Toxocara</taxon>
    </lineage>
</organism>
<dbReference type="EMBL" id="UYWY01024609">
    <property type="protein sequence ID" value="VDM48934.1"/>
    <property type="molecule type" value="Genomic_DNA"/>
</dbReference>
<feature type="compositionally biased region" description="Low complexity" evidence="1">
    <location>
        <begin position="14"/>
        <end position="34"/>
    </location>
</feature>